<proteinExistence type="predicted"/>
<reference evidence="3" key="1">
    <citation type="submission" date="2023-06" db="EMBL/GenBank/DDBJ databases">
        <authorList>
            <person name="Kurt Z."/>
        </authorList>
    </citation>
    <scope>NUCLEOTIDE SEQUENCE</scope>
</reference>
<dbReference type="Proteomes" id="UP001642409">
    <property type="component" value="Unassembled WGS sequence"/>
</dbReference>
<gene>
    <name evidence="3" type="ORF">HINF_LOCUS18214</name>
    <name evidence="4" type="ORF">HINF_LOCUS2846</name>
</gene>
<feature type="compositionally biased region" description="Polar residues" evidence="2">
    <location>
        <begin position="769"/>
        <end position="779"/>
    </location>
</feature>
<feature type="region of interest" description="Disordered" evidence="2">
    <location>
        <begin position="1056"/>
        <end position="1118"/>
    </location>
</feature>
<evidence type="ECO:0000313" key="3">
    <source>
        <dbReference type="EMBL" id="CAI9930569.1"/>
    </source>
</evidence>
<protein>
    <submittedName>
        <fullName evidence="3">Sperm acrosomal protein</fullName>
    </submittedName>
    <submittedName>
        <fullName evidence="4">Sperm_acrosomal protein</fullName>
    </submittedName>
</protein>
<comment type="caution">
    <text evidence="3">The sequence shown here is derived from an EMBL/GenBank/DDBJ whole genome shotgun (WGS) entry which is preliminary data.</text>
</comment>
<evidence type="ECO:0000256" key="2">
    <source>
        <dbReference type="SAM" id="MobiDB-lite"/>
    </source>
</evidence>
<feature type="region of interest" description="Disordered" evidence="2">
    <location>
        <begin position="1778"/>
        <end position="1812"/>
    </location>
</feature>
<feature type="compositionally biased region" description="Basic residues" evidence="2">
    <location>
        <begin position="1056"/>
        <end position="1065"/>
    </location>
</feature>
<feature type="coiled-coil region" evidence="1">
    <location>
        <begin position="929"/>
        <end position="996"/>
    </location>
</feature>
<feature type="region of interest" description="Disordered" evidence="2">
    <location>
        <begin position="746"/>
        <end position="779"/>
    </location>
</feature>
<evidence type="ECO:0000313" key="5">
    <source>
        <dbReference type="Proteomes" id="UP001642409"/>
    </source>
</evidence>
<accession>A0AA86P284</accession>
<keyword evidence="5" id="KW-1185">Reference proteome</keyword>
<feature type="region of interest" description="Disordered" evidence="2">
    <location>
        <begin position="1317"/>
        <end position="1383"/>
    </location>
</feature>
<keyword evidence="1" id="KW-0175">Coiled coil</keyword>
<reference evidence="4 5" key="2">
    <citation type="submission" date="2024-07" db="EMBL/GenBank/DDBJ databases">
        <authorList>
            <person name="Akdeniz Z."/>
        </authorList>
    </citation>
    <scope>NUCLEOTIDE SEQUENCE [LARGE SCALE GENOMIC DNA]</scope>
</reference>
<sequence length="1897" mass="222966">MNYSFELKQILLKSSQDLQCSAQAIIIQAGEKLVLRLIRTGLKDITFDKTATPEDMVQLLYIAIEPLDDNSSVKFDFKSKTIHLFLKSCSNQKPTKHIKKLIEKLATLEITILIDRKLITTEQINQYLQEYNIDIPTKQINKSESKAKQSAKLTVSQLESKNDVSIKQEFKKESLNRSASAKKQNTTKQDQQAVYNQVKKYYQDTFQIFVSKFSQQEVIQKLLIDNCAETHDDYSQLIGVITLQQFLSDLKHLFPQESSKFLEEATYQLINEFKIELIALQISIQNHTFQFKDLLQNNYRKSNDMISLENQIQQDKQKYQMDSEQKKKSNQLEILKSLKLLKANYVMHKYSEDEIDILLQQLDVFTEQAIIDKFGLVNLTIMRQFLLENGIDEDVHQQAIAQFNQKFKLTMEQKTFTKDRRNITIVDLVSGLKIRNTNINKSMMKLDTSLVSQSTIQPRYKKQDPLQTNFIQAALEQYEKTEDYTKRTQNEQMNQPVNENYELNADLQEFIQNEFVQYENANLQSFIDLCPQEYTTNEIIQSGLVTIQTLALLFQAQVKKKYFVNKYPLNQVLKQCESFVKSNFKTENYNQNKRKLNNIIVGLIIKESYLIKRMNEIQNTESYNNPTYLLIKNFFEQNLVQLNDASKYQTIEDIINKVTLTSHNSFNEVIKGLVSMKQFKIKISQHCQFSSEEEYDDLIQKLMEEKKVQALTTSLVIKNSKIGFLNVFVNWFWANTKLVEILNSDSKQRTTQEATQQRQKVDPPVQKQMEPTPQPIKQTPLYQPIKQPPTPLVPAAAPQPTIKQPTPAPVQLPKVTQTPVQQASVQQVQVVPPPPPPTILSTIQQILGDSPNILINYQNIQLFSAAEKKILLSLADIHDQLEKLFPKIPLSKIKEEADSVLKQLNVNVYHANRSYFIENKAKTNPSDKLKARINELNFQQQEKDELIQKQEKEISELKKKLEELQKITEEQKQREKEFIELEKKLKEEAQKQIQEEAKPKREYKKKSELVIEPQIIEMSKSQNNSHSVLIHNSAAVVEEIKEDVKEITKEAEITPRQKRQYKKRGQSVLENEEQTQQSINNSLVQKQSLEVTEEPKVDVSQTTKPKRQYRRKSDINKDTESLLQSNQMTESIKDNTKDITNLSKIVKENETENMENKKVQSDEDPWGDIMNIMNSTQIRDICKPNFTNELQKMDSQIETYQSLLQQKDQNILYQSYNNQVYQNPFEMSIESSKINLFQNKLMQINQQEDKAQEQFVIEEDKAQDQFAEEDKAQEQFFIEEDKAQEQFVIEEYKAQEQFVIEEDKAQDQFVIEEDKAQDQFAEEDKAQEQFVIEEDKAQEQFAEEDKAQDQFAEEDKAQEQFVIEEDKAQDQFAEEDKAQEQFFIEEDKAQDQFAEEDKAQDQFAEEDKAQEQFFIEEDKAQDQFAEEDKAQDQFAEEYKAQEQFVIEEDKAQEQFVIEEDKAQEQFAEEDKAQEQFVIEEDKAQEQFVIEEYKAQDQFAEEDKAQEQFVIEEDKAQEQFFIEEDKAQDQFAEEDKAQDQFAEEYKAQEQFVIEEDKAQEQFVIEEDKAQEQFAEEDKAQEQFAEEDKAQEQFVIEEDKAQEQFVIEEYKAQDQFAEEDKAQEQFVIEEDKAQEQFFIEEDKAQDQFAEEDKAQDQFAEEDKAQEQFFIEEDKAQDQFAEEDKAQDQFAEEYKAQEQFVIEEDKAQEQFVIEEDKAQEQFAEEDKAQEQFVIEEDKAQEQFVIEEYKAQDQFAEEDKAQEQFVIEEDKAQEQFFIEEDKAQDQFAEEDKAQDQFAEEDKAQEQFAEEDKAQEQFVIEEDKAQDQFAEEDKAQEQFFIEEDKAQDQFVIEEDKAQDNLLKKTKLKNNLVKKQSSRTIVIEEDSSRTIRYRRRQSSRSIC</sequence>
<name>A0AA86P284_9EUKA</name>
<evidence type="ECO:0000313" key="4">
    <source>
        <dbReference type="EMBL" id="CAL5974424.1"/>
    </source>
</evidence>
<dbReference type="PANTHER" id="PTHR35001">
    <property type="entry name" value="COLLAGEN IV NC1 DOMAIN-CONTAINING PROTEIN"/>
    <property type="match status" value="1"/>
</dbReference>
<organism evidence="3">
    <name type="scientific">Hexamita inflata</name>
    <dbReference type="NCBI Taxonomy" id="28002"/>
    <lineage>
        <taxon>Eukaryota</taxon>
        <taxon>Metamonada</taxon>
        <taxon>Diplomonadida</taxon>
        <taxon>Hexamitidae</taxon>
        <taxon>Hexamitinae</taxon>
        <taxon>Hexamita</taxon>
    </lineage>
</organism>
<feature type="compositionally biased region" description="Low complexity" evidence="2">
    <location>
        <begin position="749"/>
        <end position="758"/>
    </location>
</feature>
<dbReference type="EMBL" id="CATOUU010000464">
    <property type="protein sequence ID" value="CAI9930569.1"/>
    <property type="molecule type" value="Genomic_DNA"/>
</dbReference>
<feature type="compositionally biased region" description="Polar residues" evidence="2">
    <location>
        <begin position="1074"/>
        <end position="1090"/>
    </location>
</feature>
<dbReference type="EMBL" id="CAXDID020000005">
    <property type="protein sequence ID" value="CAL5974424.1"/>
    <property type="molecule type" value="Genomic_DNA"/>
</dbReference>
<evidence type="ECO:0000256" key="1">
    <source>
        <dbReference type="SAM" id="Coils"/>
    </source>
</evidence>
<dbReference type="PANTHER" id="PTHR35001:SF4">
    <property type="match status" value="1"/>
</dbReference>